<reference evidence="1 2" key="1">
    <citation type="journal article" date="2013" name="Curr. Biol.">
        <title>The Genome of the Foraminiferan Reticulomyxa filosa.</title>
        <authorList>
            <person name="Glockner G."/>
            <person name="Hulsmann N."/>
            <person name="Schleicher M."/>
            <person name="Noegel A.A."/>
            <person name="Eichinger L."/>
            <person name="Gallinger C."/>
            <person name="Pawlowski J."/>
            <person name="Sierra R."/>
            <person name="Euteneuer U."/>
            <person name="Pillet L."/>
            <person name="Moustafa A."/>
            <person name="Platzer M."/>
            <person name="Groth M."/>
            <person name="Szafranski K."/>
            <person name="Schliwa M."/>
        </authorList>
    </citation>
    <scope>NUCLEOTIDE SEQUENCE [LARGE SCALE GENOMIC DNA]</scope>
</reference>
<evidence type="ECO:0008006" key="3">
    <source>
        <dbReference type="Google" id="ProtNLM"/>
    </source>
</evidence>
<name>X6P4P1_RETFI</name>
<keyword evidence="2" id="KW-1185">Reference proteome</keyword>
<protein>
    <recommendedName>
        <fullName evidence="3">Methyltransferase domain-containing protein</fullName>
    </recommendedName>
</protein>
<gene>
    <name evidence="1" type="ORF">RFI_04061</name>
</gene>
<accession>X6P4P1</accession>
<evidence type="ECO:0000313" key="2">
    <source>
        <dbReference type="Proteomes" id="UP000023152"/>
    </source>
</evidence>
<dbReference type="EMBL" id="ASPP01003728">
    <property type="protein sequence ID" value="ETO33044.1"/>
    <property type="molecule type" value="Genomic_DNA"/>
</dbReference>
<proteinExistence type="predicted"/>
<sequence>MSAKNPKHSKVKIEEQTITFGKTHINRLRRIDVLLTKQFSYLFDPYPLISPVVVDIGYGDSPITTLEMANAIHSQNKEVEVVGCEIDGKRVRFAKSFVENLVSSATMASTQQQFSRVNTNKMNFYQCGFEFLSHVSKKKNEEKSQQKVVLIRCMNVLRQFYDESNVKNIHQTLCQQLCDNGILCEGTSNKFGSYWCVNLLNSRCQCVAIVFGCNLKRDKGLKTDHFHPKNWQPFLPKNLIHRVNNEKGDDTIIYDFFTEWRQSYEEMKFSLHIYGNIRQHFIQTIQHFSSKTQTFKVERKLSLVKRGFIELMSKKSPDFTSICKIKCNIIDYPSKRQFPIEIIIVIN</sequence>
<dbReference type="OrthoDB" id="9976622at2759"/>
<comment type="caution">
    <text evidence="1">The sequence shown here is derived from an EMBL/GenBank/DDBJ whole genome shotgun (WGS) entry which is preliminary data.</text>
</comment>
<dbReference type="AlphaFoldDB" id="X6P4P1"/>
<dbReference type="Proteomes" id="UP000023152">
    <property type="component" value="Unassembled WGS sequence"/>
</dbReference>
<organism evidence="1 2">
    <name type="scientific">Reticulomyxa filosa</name>
    <dbReference type="NCBI Taxonomy" id="46433"/>
    <lineage>
        <taxon>Eukaryota</taxon>
        <taxon>Sar</taxon>
        <taxon>Rhizaria</taxon>
        <taxon>Retaria</taxon>
        <taxon>Foraminifera</taxon>
        <taxon>Monothalamids</taxon>
        <taxon>Reticulomyxidae</taxon>
        <taxon>Reticulomyxa</taxon>
    </lineage>
</organism>
<evidence type="ECO:0000313" key="1">
    <source>
        <dbReference type="EMBL" id="ETO33044.1"/>
    </source>
</evidence>